<dbReference type="EMBL" id="HACG01033149">
    <property type="protein sequence ID" value="CEK80014.1"/>
    <property type="molecule type" value="Transcribed_RNA"/>
</dbReference>
<name>A0A0B7AG89_9EUPU</name>
<evidence type="ECO:0000313" key="2">
    <source>
        <dbReference type="EMBL" id="CEK80014.1"/>
    </source>
</evidence>
<gene>
    <name evidence="2" type="primary">ORF118606</name>
</gene>
<feature type="non-terminal residue" evidence="2">
    <location>
        <position position="102"/>
    </location>
</feature>
<proteinExistence type="predicted"/>
<sequence>AETFDSLHIVLIGSCSTAGNLLATLYSGGVGIYSQTTTVSYVSVVSHRAHLRNASSLSGHRAQLGPPPQSCKFRPMWAHVQLNSEPPPPDSKFRSMWAHVSS</sequence>
<reference evidence="2" key="1">
    <citation type="submission" date="2014-12" db="EMBL/GenBank/DDBJ databases">
        <title>Insight into the proteome of Arion vulgaris.</title>
        <authorList>
            <person name="Aradska J."/>
            <person name="Bulat T."/>
            <person name="Smidak R."/>
            <person name="Sarate P."/>
            <person name="Gangsoo J."/>
            <person name="Sialana F."/>
            <person name="Bilban M."/>
            <person name="Lubec G."/>
        </authorList>
    </citation>
    <scope>NUCLEOTIDE SEQUENCE</scope>
    <source>
        <tissue evidence="2">Skin</tissue>
    </source>
</reference>
<feature type="non-terminal residue" evidence="2">
    <location>
        <position position="1"/>
    </location>
</feature>
<protein>
    <submittedName>
        <fullName evidence="2">Uncharacterized protein</fullName>
    </submittedName>
</protein>
<dbReference type="AlphaFoldDB" id="A0A0B7AG89"/>
<feature type="region of interest" description="Disordered" evidence="1">
    <location>
        <begin position="83"/>
        <end position="102"/>
    </location>
</feature>
<organism evidence="2">
    <name type="scientific">Arion vulgaris</name>
    <dbReference type="NCBI Taxonomy" id="1028688"/>
    <lineage>
        <taxon>Eukaryota</taxon>
        <taxon>Metazoa</taxon>
        <taxon>Spiralia</taxon>
        <taxon>Lophotrochozoa</taxon>
        <taxon>Mollusca</taxon>
        <taxon>Gastropoda</taxon>
        <taxon>Heterobranchia</taxon>
        <taxon>Euthyneura</taxon>
        <taxon>Panpulmonata</taxon>
        <taxon>Eupulmonata</taxon>
        <taxon>Stylommatophora</taxon>
        <taxon>Helicina</taxon>
        <taxon>Arionoidea</taxon>
        <taxon>Arionidae</taxon>
        <taxon>Arion</taxon>
    </lineage>
</organism>
<accession>A0A0B7AG89</accession>
<evidence type="ECO:0000256" key="1">
    <source>
        <dbReference type="SAM" id="MobiDB-lite"/>
    </source>
</evidence>